<dbReference type="SUPFAM" id="SSF48498">
    <property type="entry name" value="Tetracyclin repressor-like, C-terminal domain"/>
    <property type="match status" value="1"/>
</dbReference>
<keyword evidence="1" id="KW-0175">Coiled coil</keyword>
<dbReference type="InterPro" id="IPR001647">
    <property type="entry name" value="HTH_TetR"/>
</dbReference>
<keyword evidence="2 3" id="KW-0238">DNA-binding</keyword>
<dbReference type="PANTHER" id="PTHR30055">
    <property type="entry name" value="HTH-TYPE TRANSCRIPTIONAL REGULATOR RUTR"/>
    <property type="match status" value="1"/>
</dbReference>
<gene>
    <name evidence="5" type="ORF">RGQ30_30230</name>
</gene>
<dbReference type="SUPFAM" id="SSF46689">
    <property type="entry name" value="Homeodomain-like"/>
    <property type="match status" value="1"/>
</dbReference>
<dbReference type="Gene3D" id="1.10.357.10">
    <property type="entry name" value="Tetracycline Repressor, domain 2"/>
    <property type="match status" value="1"/>
</dbReference>
<proteinExistence type="predicted"/>
<dbReference type="InterPro" id="IPR041490">
    <property type="entry name" value="KstR2_TetR_C"/>
</dbReference>
<dbReference type="RefSeq" id="WP_130557409.1">
    <property type="nucleotide sequence ID" value="NZ_AP028947.1"/>
</dbReference>
<feature type="domain" description="HTH tetR-type" evidence="4">
    <location>
        <begin position="12"/>
        <end position="72"/>
    </location>
</feature>
<dbReference type="KEGG" id="lto:RGQ30_30230"/>
<evidence type="ECO:0000256" key="3">
    <source>
        <dbReference type="PROSITE-ProRule" id="PRU00335"/>
    </source>
</evidence>
<evidence type="ECO:0000256" key="1">
    <source>
        <dbReference type="ARBA" id="ARBA00023054"/>
    </source>
</evidence>
<name>A0AA86MJI6_9BURK</name>
<organism evidence="5 6">
    <name type="scientific">Limnobacter thiooxidans</name>
    <dbReference type="NCBI Taxonomy" id="131080"/>
    <lineage>
        <taxon>Bacteria</taxon>
        <taxon>Pseudomonadati</taxon>
        <taxon>Pseudomonadota</taxon>
        <taxon>Betaproteobacteria</taxon>
        <taxon>Burkholderiales</taxon>
        <taxon>Burkholderiaceae</taxon>
        <taxon>Limnobacter</taxon>
    </lineage>
</organism>
<evidence type="ECO:0000313" key="6">
    <source>
        <dbReference type="Proteomes" id="UP001329151"/>
    </source>
</evidence>
<keyword evidence="6" id="KW-1185">Reference proteome</keyword>
<dbReference type="Pfam" id="PF00440">
    <property type="entry name" value="TetR_N"/>
    <property type="match status" value="1"/>
</dbReference>
<feature type="DNA-binding region" description="H-T-H motif" evidence="3">
    <location>
        <begin position="35"/>
        <end position="54"/>
    </location>
</feature>
<dbReference type="Pfam" id="PF17932">
    <property type="entry name" value="TetR_C_24"/>
    <property type="match status" value="1"/>
</dbReference>
<protein>
    <submittedName>
        <fullName evidence="5">TetR/AcrR family transcriptional regulator</fullName>
    </submittedName>
</protein>
<evidence type="ECO:0000313" key="5">
    <source>
        <dbReference type="EMBL" id="BET27522.1"/>
    </source>
</evidence>
<dbReference type="GO" id="GO:0003700">
    <property type="term" value="F:DNA-binding transcription factor activity"/>
    <property type="evidence" value="ECO:0007669"/>
    <property type="project" value="TreeGrafter"/>
</dbReference>
<evidence type="ECO:0000256" key="2">
    <source>
        <dbReference type="ARBA" id="ARBA00023125"/>
    </source>
</evidence>
<dbReference type="InterPro" id="IPR050109">
    <property type="entry name" value="HTH-type_TetR-like_transc_reg"/>
</dbReference>
<dbReference type="GO" id="GO:0000976">
    <property type="term" value="F:transcription cis-regulatory region binding"/>
    <property type="evidence" value="ECO:0007669"/>
    <property type="project" value="TreeGrafter"/>
</dbReference>
<dbReference type="PROSITE" id="PS50977">
    <property type="entry name" value="HTH_TETR_2"/>
    <property type="match status" value="1"/>
</dbReference>
<evidence type="ECO:0000259" key="4">
    <source>
        <dbReference type="PROSITE" id="PS50977"/>
    </source>
</evidence>
<dbReference type="PRINTS" id="PR00455">
    <property type="entry name" value="HTHTETR"/>
</dbReference>
<dbReference type="InterPro" id="IPR009057">
    <property type="entry name" value="Homeodomain-like_sf"/>
</dbReference>
<sequence length="197" mass="22124">MARVLKEAKHDDGRRGDIVRAAAKLFRDKGYDGASMRAIANAVGMQCGSPFYHFASKQDILVAVVEEGLRQGLEKTRAVVKPGLAADVQFRALVRVHLSIILEDGNDFIPVMLYNWRCLDENHQRRLIATKDEYDAIWQNAVNNLHEAGFLGSDTKFARLMVLGAMNFMVTWYKPKKGDNLDTLADKVVAFFLSQHA</sequence>
<dbReference type="EMBL" id="AP028947">
    <property type="protein sequence ID" value="BET27522.1"/>
    <property type="molecule type" value="Genomic_DNA"/>
</dbReference>
<reference evidence="5 6" key="1">
    <citation type="submission" date="2023-10" db="EMBL/GenBank/DDBJ databases">
        <title>Complete Genome Sequence of Limnobacter thiooxidans CS-K2T, Isolated from freshwater lake sediments in Bavaria, Germany.</title>
        <authorList>
            <person name="Naruki M."/>
            <person name="Watanabe A."/>
            <person name="Warashina T."/>
            <person name="Morita T."/>
            <person name="Arakawa K."/>
        </authorList>
    </citation>
    <scope>NUCLEOTIDE SEQUENCE [LARGE SCALE GENOMIC DNA]</scope>
    <source>
        <strain evidence="5 6">CS-K2</strain>
    </source>
</reference>
<dbReference type="Proteomes" id="UP001329151">
    <property type="component" value="Chromosome"/>
</dbReference>
<dbReference type="PANTHER" id="PTHR30055:SF183">
    <property type="entry name" value="NUCLEOID OCCLUSION FACTOR SLMA"/>
    <property type="match status" value="1"/>
</dbReference>
<accession>A0AA86MJI6</accession>
<dbReference type="AlphaFoldDB" id="A0AA86MJI6"/>
<dbReference type="InterPro" id="IPR036271">
    <property type="entry name" value="Tet_transcr_reg_TetR-rel_C_sf"/>
</dbReference>